<sequence>MQDVLILCFFLAAVGYLSWRGYKAMNRREAGCGKGCGCASDKPHAQALGARR</sequence>
<proteinExistence type="predicted"/>
<dbReference type="Proteomes" id="UP000488299">
    <property type="component" value="Unassembled WGS sequence"/>
</dbReference>
<evidence type="ECO:0000313" key="2">
    <source>
        <dbReference type="Proteomes" id="UP000488299"/>
    </source>
</evidence>
<gene>
    <name evidence="1" type="ORF">F5984_20085</name>
</gene>
<name>A0A7J5TV90_9BACT</name>
<evidence type="ECO:0000313" key="1">
    <source>
        <dbReference type="EMBL" id="KAB7728055.1"/>
    </source>
</evidence>
<dbReference type="EMBL" id="WELI01000009">
    <property type="protein sequence ID" value="KAB7728055.1"/>
    <property type="molecule type" value="Genomic_DNA"/>
</dbReference>
<accession>A0A7J5TV90</accession>
<organism evidence="1 2">
    <name type="scientific">Rudanella paleaurantiibacter</name>
    <dbReference type="NCBI Taxonomy" id="2614655"/>
    <lineage>
        <taxon>Bacteria</taxon>
        <taxon>Pseudomonadati</taxon>
        <taxon>Bacteroidota</taxon>
        <taxon>Cytophagia</taxon>
        <taxon>Cytophagales</taxon>
        <taxon>Cytophagaceae</taxon>
        <taxon>Rudanella</taxon>
    </lineage>
</organism>
<reference evidence="1 2" key="1">
    <citation type="submission" date="2019-10" db="EMBL/GenBank/DDBJ databases">
        <title>Rudanella paleaurantiibacter sp. nov., isolated from sludge.</title>
        <authorList>
            <person name="Xu S.Q."/>
        </authorList>
    </citation>
    <scope>NUCLEOTIDE SEQUENCE [LARGE SCALE GENOMIC DNA]</scope>
    <source>
        <strain evidence="1 2">HX-22-17</strain>
    </source>
</reference>
<keyword evidence="2" id="KW-1185">Reference proteome</keyword>
<protein>
    <submittedName>
        <fullName evidence="1">FeoB-associated Cys-rich membrane protein</fullName>
    </submittedName>
</protein>
<dbReference type="AlphaFoldDB" id="A0A7J5TV90"/>
<comment type="caution">
    <text evidence="1">The sequence shown here is derived from an EMBL/GenBank/DDBJ whole genome shotgun (WGS) entry which is preliminary data.</text>
</comment>
<dbReference type="RefSeq" id="WP_152126005.1">
    <property type="nucleotide sequence ID" value="NZ_WELI01000009.1"/>
</dbReference>